<dbReference type="InterPro" id="IPR003646">
    <property type="entry name" value="SH3-like_bac-type"/>
</dbReference>
<dbReference type="Gene3D" id="3.40.80.10">
    <property type="entry name" value="Peptidoglycan recognition protein-like"/>
    <property type="match status" value="1"/>
</dbReference>
<dbReference type="AlphaFoldDB" id="L0IE43"/>
<dbReference type="InterPro" id="IPR006311">
    <property type="entry name" value="TAT_signal"/>
</dbReference>
<accession>L0IE43</accession>
<dbReference type="Proteomes" id="UP000010846">
    <property type="component" value="Chromosome"/>
</dbReference>
<dbReference type="GeneID" id="14376965"/>
<organism evidence="6 7">
    <name type="scientific">Halovivax ruber (strain DSM 18193 / JCM 13892 / XH-70)</name>
    <dbReference type="NCBI Taxonomy" id="797302"/>
    <lineage>
        <taxon>Archaea</taxon>
        <taxon>Methanobacteriati</taxon>
        <taxon>Methanobacteriota</taxon>
        <taxon>Stenosarchaea group</taxon>
        <taxon>Halobacteria</taxon>
        <taxon>Halobacteriales</taxon>
        <taxon>Natrialbaceae</taxon>
        <taxon>Halovivax</taxon>
    </lineage>
</organism>
<dbReference type="SMART" id="SM00644">
    <property type="entry name" value="Ami_2"/>
    <property type="match status" value="1"/>
</dbReference>
<dbReference type="GO" id="GO:0008745">
    <property type="term" value="F:N-acetylmuramoyl-L-alanine amidase activity"/>
    <property type="evidence" value="ECO:0007669"/>
    <property type="project" value="UniProtKB-EC"/>
</dbReference>
<dbReference type="PANTHER" id="PTHR30417">
    <property type="entry name" value="N-ACETYLMURAMOYL-L-ALANINE AMIDASE AMID"/>
    <property type="match status" value="1"/>
</dbReference>
<dbReference type="PROSITE" id="PS51781">
    <property type="entry name" value="SH3B"/>
    <property type="match status" value="1"/>
</dbReference>
<evidence type="ECO:0000256" key="4">
    <source>
        <dbReference type="ARBA" id="ARBA00023316"/>
    </source>
</evidence>
<proteinExistence type="predicted"/>
<dbReference type="CDD" id="cd06583">
    <property type="entry name" value="PGRP"/>
    <property type="match status" value="1"/>
</dbReference>
<evidence type="ECO:0000259" key="5">
    <source>
        <dbReference type="PROSITE" id="PS51781"/>
    </source>
</evidence>
<name>L0IE43_HALRX</name>
<keyword evidence="7" id="KW-1185">Reference proteome</keyword>
<dbReference type="HOGENOM" id="CLU_745155_0_0_2"/>
<dbReference type="InterPro" id="IPR051206">
    <property type="entry name" value="NAMLAA_amidase_2"/>
</dbReference>
<dbReference type="GO" id="GO:0009253">
    <property type="term" value="P:peptidoglycan catabolic process"/>
    <property type="evidence" value="ECO:0007669"/>
    <property type="project" value="InterPro"/>
</dbReference>
<reference evidence="6" key="1">
    <citation type="submission" date="2011-09" db="EMBL/GenBank/DDBJ databases">
        <title>Complete sequence of Halovivax ruber XH-70.</title>
        <authorList>
            <consortium name="US DOE Joint Genome Institute"/>
            <person name="Lucas S."/>
            <person name="Han J."/>
            <person name="Lapidus A."/>
            <person name="Cheng J.-F."/>
            <person name="Goodwin L."/>
            <person name="Pitluck S."/>
            <person name="Peters L."/>
            <person name="Mikhailova N."/>
            <person name="Davenport K."/>
            <person name="Detter J.C."/>
            <person name="Han C."/>
            <person name="Tapia R."/>
            <person name="Land M."/>
            <person name="Hauser L."/>
            <person name="Kyrpides N."/>
            <person name="Ivanova N."/>
            <person name="Pagani I."/>
            <person name="Sproer C."/>
            <person name="Anderson I."/>
            <person name="Woyke T."/>
        </authorList>
    </citation>
    <scope>NUCLEOTIDE SEQUENCE</scope>
    <source>
        <strain evidence="6">XH-70</strain>
    </source>
</reference>
<dbReference type="InterPro" id="IPR036505">
    <property type="entry name" value="Amidase/PGRP_sf"/>
</dbReference>
<dbReference type="EC" id="3.5.1.28" evidence="2"/>
<evidence type="ECO:0000313" key="6">
    <source>
        <dbReference type="EMBL" id="AGB17039.1"/>
    </source>
</evidence>
<dbReference type="Gene3D" id="2.30.30.40">
    <property type="entry name" value="SH3 Domains"/>
    <property type="match status" value="2"/>
</dbReference>
<evidence type="ECO:0000256" key="1">
    <source>
        <dbReference type="ARBA" id="ARBA00001561"/>
    </source>
</evidence>
<evidence type="ECO:0000256" key="3">
    <source>
        <dbReference type="ARBA" id="ARBA00022801"/>
    </source>
</evidence>
<keyword evidence="4" id="KW-0961">Cell wall biogenesis/degradation</keyword>
<sequence length="371" mass="39918">MDRRTFLKTSGLSAGIGGAFGAGSMTAGASHRQTNTADRFLAADSSNYSAANRGTAEIDWIVVHCTVGSYTSAIDWFRDPSANVSAHYVISNYEHTAYDPGHVTQMVHHEDMAWHASGTNSSSIGIEHEWHSDYGGYFTEECYQASAAVVRELADQYDIPLEYYEYGSARCNQAGGIIGHRHAPQDAYCNDLPSKSCPGPDWDPDTFMDYVRNGDGGGGGGGGDGAFEMEDGAMTTTDLNGRSGPGLDYDVVETLPEGSVGRIMNGPETADGITWWGLHFSKQDAWVWCSGNYLAEVAFFMDESVVTTASSLNARDGPGLGYDVVETLPQGTTATVVNGPTDADGIRWWGLHVPDYGIWAWCSGNYLASNE</sequence>
<dbReference type="EMBL" id="CP003050">
    <property type="protein sequence ID" value="AGB17039.1"/>
    <property type="molecule type" value="Genomic_DNA"/>
</dbReference>
<dbReference type="PANTHER" id="PTHR30417:SF1">
    <property type="entry name" value="N-ACETYLMURAMOYL-L-ALANINE AMIDASE AMID"/>
    <property type="match status" value="1"/>
</dbReference>
<dbReference type="PROSITE" id="PS51318">
    <property type="entry name" value="TAT"/>
    <property type="match status" value="1"/>
</dbReference>
<gene>
    <name evidence="6" type="ordered locus">Halru_2457</name>
</gene>
<dbReference type="GO" id="GO:0009254">
    <property type="term" value="P:peptidoglycan turnover"/>
    <property type="evidence" value="ECO:0007669"/>
    <property type="project" value="TreeGrafter"/>
</dbReference>
<comment type="catalytic activity">
    <reaction evidence="1">
        <text>Hydrolyzes the link between N-acetylmuramoyl residues and L-amino acid residues in certain cell-wall glycopeptides.</text>
        <dbReference type="EC" id="3.5.1.28"/>
    </reaction>
</comment>
<dbReference type="SUPFAM" id="SSF55846">
    <property type="entry name" value="N-acetylmuramoyl-L-alanine amidase-like"/>
    <property type="match status" value="1"/>
</dbReference>
<dbReference type="GO" id="GO:0071555">
    <property type="term" value="P:cell wall organization"/>
    <property type="evidence" value="ECO:0007669"/>
    <property type="project" value="UniProtKB-KW"/>
</dbReference>
<feature type="domain" description="SH3b" evidence="5">
    <location>
        <begin position="301"/>
        <end position="371"/>
    </location>
</feature>
<dbReference type="RefSeq" id="WP_015301642.1">
    <property type="nucleotide sequence ID" value="NC_019964.1"/>
</dbReference>
<dbReference type="Pfam" id="PF08239">
    <property type="entry name" value="SH3_3"/>
    <property type="match status" value="1"/>
</dbReference>
<dbReference type="SMART" id="SM00287">
    <property type="entry name" value="SH3b"/>
    <property type="match status" value="2"/>
</dbReference>
<dbReference type="OrthoDB" id="191334at2157"/>
<dbReference type="STRING" id="797302.Halru_2457"/>
<dbReference type="Pfam" id="PF01510">
    <property type="entry name" value="Amidase_2"/>
    <property type="match status" value="1"/>
</dbReference>
<keyword evidence="3" id="KW-0378">Hydrolase</keyword>
<dbReference type="KEGG" id="hru:Halru_2457"/>
<dbReference type="InterPro" id="IPR002502">
    <property type="entry name" value="Amidase_domain"/>
</dbReference>
<dbReference type="eggNOG" id="arCOG13437">
    <property type="taxonomic scope" value="Archaea"/>
</dbReference>
<evidence type="ECO:0000313" key="7">
    <source>
        <dbReference type="Proteomes" id="UP000010846"/>
    </source>
</evidence>
<evidence type="ECO:0000256" key="2">
    <source>
        <dbReference type="ARBA" id="ARBA00011901"/>
    </source>
</evidence>
<protein>
    <recommendedName>
        <fullName evidence="2">N-acetylmuramoyl-L-alanine amidase</fullName>
        <ecNumber evidence="2">3.5.1.28</ecNumber>
    </recommendedName>
</protein>